<dbReference type="GO" id="GO:0071561">
    <property type="term" value="C:nucleus-vacuole junction"/>
    <property type="evidence" value="ECO:0007669"/>
    <property type="project" value="TreeGrafter"/>
</dbReference>
<keyword evidence="6" id="KW-1185">Reference proteome</keyword>
<dbReference type="EMBL" id="CAJVCH010268664">
    <property type="protein sequence ID" value="CAG7734401.1"/>
    <property type="molecule type" value="Genomic_DNA"/>
</dbReference>
<feature type="compositionally biased region" description="Low complexity" evidence="3">
    <location>
        <begin position="1233"/>
        <end position="1248"/>
    </location>
</feature>
<accession>A0A8J2KFV1</accession>
<dbReference type="Pfam" id="PF00069">
    <property type="entry name" value="Pkinase"/>
    <property type="match status" value="1"/>
</dbReference>
<sequence>MECSRASPLAGIGDFPLSVLEEFGIMGNQLVAFAPSLIRPVEFYLTDVPELQFDTNLGSTRFLKVCRAKQEDLLYVVKVFVIHEHTLPIQVYCDRLISLRNSLRSSRSPNCLPFTQTKTTERSVVVIRPYVKYSLYDRMSTRPFIQWPEKLWIAFQLLCGLTQVHKHGLCHGDLKLENILITPGLRLLLCDFAPFKPVYLPRNNPSAIFGFFFDTAGRRCCYVAPERFRDDKSHLGADNLLAQEDELKHFLVPSMDIFSAGCCLIELFTEGRSPFDLSQLLAFCANEYDPSPIIMQIEDPNARELVSHMIQRDPLLRSSAEEYLIKFRGRLFPEVLYSTLQSYFDILAFQPLAKPDSRMYHLWQDIRNLPEDASLNLIFLSLATAEVRGLITVTAKLYALDSFHILSSKLNEESILERVVPYIVFLLQDSTSHRVRAQAVTTLVKCLDFVKVVPPSDYNIFSGYIFPALEKLDNDISVRIAMASNISKLAQISMRYLEASFLRDLDEIAQQQPQFISEFHSQRETVASLLSSILTDPDPVVKRVLVSTEGSLEALCTYFGRSKAHDIILSHLITFLNDKEDSQLRVAFFRCVPAVASFIGWHAAPLLIPLLKQGLSDVEEFVMREALLTIKSLAEINFFGRRFLLDLLEEALPFVIHPNLWLRHACVGVITSVKNNLSQVDIHCHVIPRLKVYLKHSSSALWGVNEVNILSKARDPFERQVYESCARAKGTLLQSAIDALRGSEGRRIEFDSNEVSNFVTRLRAEGLPPTLDPVFLSFLQKHLVKVNTQRCLRLTTATTTNSMGMNSVRGGFSQQALQSHLLSLSIPPIKEINYTNSSSTVSGAESSYSNNYNSQMMGGQYTASQNQTFTIPSPNFLEKPRGVLIAHLHEHRGPILKICPLPTFKGLFATCTREDVRIWDAEKMEGKNVANRSRCNIKLPGDHNNVTNMAYAVGSNIIGVSDDKELYGFGVENMVARCVFSLPLSPKSDDIGAAIALESWSPYLFVVGTELGGLIGFDTRIATKEIFRLKSDLKWGLLSALTSDVDQNWMCTGTSKGILTCWDLRFGIPVKIIKTESPVRRMKTSPFQNWGVFTSSRVQNETSLWNLETGSRDLCLWASPQPPLTKPTESPMIGSLGKQPYSILGMTFVKSYNAVITGGTDMCVRWWDMTSPSDSYLLVSPDKAEQHINGIHRTGVYASRLVDGIEVIHDITGNKNVPVGGASSPVANVNKMGSDPASISSSGSNSSGTLNAAAMGNAHHNSISDVATVSTPNQSYILTSSYDGVVKVWK</sequence>
<dbReference type="GO" id="GO:0004674">
    <property type="term" value="F:protein serine/threonine kinase activity"/>
    <property type="evidence" value="ECO:0007669"/>
    <property type="project" value="InterPro"/>
</dbReference>
<dbReference type="GO" id="GO:0005770">
    <property type="term" value="C:late endosome"/>
    <property type="evidence" value="ECO:0007669"/>
    <property type="project" value="TreeGrafter"/>
</dbReference>
<evidence type="ECO:0000313" key="5">
    <source>
        <dbReference type="EMBL" id="CAG7734401.1"/>
    </source>
</evidence>
<protein>
    <recommendedName>
        <fullName evidence="4">Protein kinase domain-containing protein</fullName>
    </recommendedName>
</protein>
<dbReference type="SMART" id="SM00320">
    <property type="entry name" value="WD40"/>
    <property type="match status" value="4"/>
</dbReference>
<reference evidence="5" key="1">
    <citation type="submission" date="2021-06" db="EMBL/GenBank/DDBJ databases">
        <authorList>
            <person name="Hodson N. C."/>
            <person name="Mongue J. A."/>
            <person name="Jaron S. K."/>
        </authorList>
    </citation>
    <scope>NUCLEOTIDE SEQUENCE</scope>
</reference>
<dbReference type="CDD" id="cd13980">
    <property type="entry name" value="STKc_Vps15"/>
    <property type="match status" value="1"/>
</dbReference>
<dbReference type="PROSITE" id="PS50082">
    <property type="entry name" value="WD_REPEATS_2"/>
    <property type="match status" value="1"/>
</dbReference>
<gene>
    <name evidence="5" type="ORF">AFUS01_LOCUS22794</name>
</gene>
<evidence type="ECO:0000256" key="2">
    <source>
        <dbReference type="PROSITE-ProRule" id="PRU00221"/>
    </source>
</evidence>
<dbReference type="InterPro" id="IPR055231">
    <property type="entry name" value="2AA_helical"/>
</dbReference>
<dbReference type="PROSITE" id="PS00108">
    <property type="entry name" value="PROTEIN_KINASE_ST"/>
    <property type="match status" value="1"/>
</dbReference>
<dbReference type="GO" id="GO:0006623">
    <property type="term" value="P:protein targeting to vacuole"/>
    <property type="evidence" value="ECO:0007669"/>
    <property type="project" value="TreeGrafter"/>
</dbReference>
<feature type="region of interest" description="Disordered" evidence="3">
    <location>
        <begin position="1233"/>
        <end position="1252"/>
    </location>
</feature>
<dbReference type="PANTHER" id="PTHR17583">
    <property type="entry name" value="PHOSPHOINOSITIDE 3-KINASE REGULATORY SUBUNIT 4"/>
    <property type="match status" value="1"/>
</dbReference>
<dbReference type="Pfam" id="PF22956">
    <property type="entry name" value="VPS15-like_hel"/>
    <property type="match status" value="1"/>
</dbReference>
<dbReference type="SMART" id="SM00220">
    <property type="entry name" value="S_TKc"/>
    <property type="match status" value="1"/>
</dbReference>
<dbReference type="GO" id="GO:0034272">
    <property type="term" value="C:phosphatidylinositol 3-kinase complex, class III, type II"/>
    <property type="evidence" value="ECO:0007669"/>
    <property type="project" value="TreeGrafter"/>
</dbReference>
<name>A0A8J2KFV1_9HEXA</name>
<dbReference type="InterPro" id="IPR000719">
    <property type="entry name" value="Prot_kinase_dom"/>
</dbReference>
<dbReference type="Pfam" id="PF00400">
    <property type="entry name" value="WD40"/>
    <property type="match status" value="1"/>
</dbReference>
<organism evidence="5 6">
    <name type="scientific">Allacma fusca</name>
    <dbReference type="NCBI Taxonomy" id="39272"/>
    <lineage>
        <taxon>Eukaryota</taxon>
        <taxon>Metazoa</taxon>
        <taxon>Ecdysozoa</taxon>
        <taxon>Arthropoda</taxon>
        <taxon>Hexapoda</taxon>
        <taxon>Collembola</taxon>
        <taxon>Symphypleona</taxon>
        <taxon>Sminthuridae</taxon>
        <taxon>Allacma</taxon>
    </lineage>
</organism>
<proteinExistence type="predicted"/>
<dbReference type="PANTHER" id="PTHR17583:SF0">
    <property type="entry name" value="PHOSPHOINOSITIDE 3-KINASE REGULATORY SUBUNIT 4"/>
    <property type="match status" value="1"/>
</dbReference>
<dbReference type="PROSITE" id="PS50294">
    <property type="entry name" value="WD_REPEATS_REGION"/>
    <property type="match status" value="1"/>
</dbReference>
<dbReference type="PROSITE" id="PS50011">
    <property type="entry name" value="PROTEIN_KINASE_DOM"/>
    <property type="match status" value="1"/>
</dbReference>
<comment type="caution">
    <text evidence="5">The sequence shown here is derived from an EMBL/GenBank/DDBJ whole genome shotgun (WGS) entry which is preliminary data.</text>
</comment>
<evidence type="ECO:0000256" key="3">
    <source>
        <dbReference type="SAM" id="MobiDB-lite"/>
    </source>
</evidence>
<dbReference type="GO" id="GO:0034271">
    <property type="term" value="C:phosphatidylinositol 3-kinase complex, class III, type I"/>
    <property type="evidence" value="ECO:0007669"/>
    <property type="project" value="TreeGrafter"/>
</dbReference>
<dbReference type="GO" id="GO:0016236">
    <property type="term" value="P:macroautophagy"/>
    <property type="evidence" value="ECO:0007669"/>
    <property type="project" value="InterPro"/>
</dbReference>
<feature type="repeat" description="WD" evidence="2">
    <location>
        <begin position="1256"/>
        <end position="1290"/>
    </location>
</feature>
<dbReference type="Proteomes" id="UP000708208">
    <property type="component" value="Unassembled WGS sequence"/>
</dbReference>
<dbReference type="GO" id="GO:0005524">
    <property type="term" value="F:ATP binding"/>
    <property type="evidence" value="ECO:0007669"/>
    <property type="project" value="InterPro"/>
</dbReference>
<evidence type="ECO:0000256" key="1">
    <source>
        <dbReference type="ARBA" id="ARBA00022737"/>
    </source>
</evidence>
<dbReference type="InterPro" id="IPR045162">
    <property type="entry name" value="Vps15-like"/>
</dbReference>
<dbReference type="OrthoDB" id="242910at2759"/>
<keyword evidence="2" id="KW-0853">WD repeat</keyword>
<keyword evidence="1" id="KW-0677">Repeat</keyword>
<dbReference type="GO" id="GO:0045324">
    <property type="term" value="P:late endosome to vacuole transport"/>
    <property type="evidence" value="ECO:0007669"/>
    <property type="project" value="InterPro"/>
</dbReference>
<evidence type="ECO:0000259" key="4">
    <source>
        <dbReference type="PROSITE" id="PS50011"/>
    </source>
</evidence>
<evidence type="ECO:0000313" key="6">
    <source>
        <dbReference type="Proteomes" id="UP000708208"/>
    </source>
</evidence>
<dbReference type="InterPro" id="IPR008271">
    <property type="entry name" value="Ser/Thr_kinase_AS"/>
</dbReference>
<feature type="domain" description="Protein kinase" evidence="4">
    <location>
        <begin position="51"/>
        <end position="344"/>
    </location>
</feature>
<dbReference type="InterPro" id="IPR001680">
    <property type="entry name" value="WD40_rpt"/>
</dbReference>